<keyword evidence="2 4" id="KW-0238">DNA-binding</keyword>
<dbReference type="Pfam" id="PF00440">
    <property type="entry name" value="TetR_N"/>
    <property type="match status" value="1"/>
</dbReference>
<evidence type="ECO:0000313" key="7">
    <source>
        <dbReference type="Proteomes" id="UP000325003"/>
    </source>
</evidence>
<protein>
    <submittedName>
        <fullName evidence="6">Helix-turn-helix transcriptional regulator</fullName>
    </submittedName>
</protein>
<dbReference type="InterPro" id="IPR001647">
    <property type="entry name" value="HTH_TetR"/>
</dbReference>
<evidence type="ECO:0000256" key="1">
    <source>
        <dbReference type="ARBA" id="ARBA00023015"/>
    </source>
</evidence>
<proteinExistence type="predicted"/>
<keyword evidence="1" id="KW-0805">Transcription regulation</keyword>
<sequence>MLHADAGELAVVAPLLAEAVAEARLVPGLGAAQVADGQLEVVDAGEGRDRAGRGGGGGHQSSWNEVAVRLQTDNAVRLQLVSADVNDLAVSAPSRAERTEQKIVAAARDLFVERGYQGTTLSDVAAAAGVSDRTIYVRFASKAELMKRVVDVAVVGDTAHVPLADRDWVAVLMNAPTLEERLTAESTGVADLMHRVAPVQAVAMQAEGEEPLLAAAAQAARIDTMKQGGAFWRKLYADGLLHPEVDLDWVIPTVALLANSETYIHMTRTLGWTMEDYRSWRYRTWLHFATTPSAVGRSAQS</sequence>
<evidence type="ECO:0000256" key="2">
    <source>
        <dbReference type="ARBA" id="ARBA00023125"/>
    </source>
</evidence>
<dbReference type="InterPro" id="IPR050109">
    <property type="entry name" value="HTH-type_TetR-like_transc_reg"/>
</dbReference>
<dbReference type="GO" id="GO:0003700">
    <property type="term" value="F:DNA-binding transcription factor activity"/>
    <property type="evidence" value="ECO:0007669"/>
    <property type="project" value="TreeGrafter"/>
</dbReference>
<gene>
    <name evidence="6" type="ORF">F0U44_16625</name>
</gene>
<comment type="caution">
    <text evidence="6">The sequence shown here is derived from an EMBL/GenBank/DDBJ whole genome shotgun (WGS) entry which is preliminary data.</text>
</comment>
<dbReference type="GO" id="GO:0045892">
    <property type="term" value="P:negative regulation of DNA-templated transcription"/>
    <property type="evidence" value="ECO:0007669"/>
    <property type="project" value="UniProtKB-ARBA"/>
</dbReference>
<dbReference type="PANTHER" id="PTHR30055:SF146">
    <property type="entry name" value="HTH-TYPE TRANSCRIPTIONAL DUAL REGULATOR CECR"/>
    <property type="match status" value="1"/>
</dbReference>
<dbReference type="AlphaFoldDB" id="A0A5B1L865"/>
<keyword evidence="3" id="KW-0804">Transcription</keyword>
<dbReference type="EMBL" id="VUJV01000006">
    <property type="protein sequence ID" value="KAA1416812.1"/>
    <property type="molecule type" value="Genomic_DNA"/>
</dbReference>
<reference evidence="6 7" key="2">
    <citation type="submission" date="2019-09" db="EMBL/GenBank/DDBJ databases">
        <authorList>
            <person name="Jin C."/>
        </authorList>
    </citation>
    <scope>NUCLEOTIDE SEQUENCE [LARGE SCALE GENOMIC DNA]</scope>
    <source>
        <strain evidence="6 7">BN130099</strain>
    </source>
</reference>
<feature type="domain" description="HTH tetR-type" evidence="5">
    <location>
        <begin position="97"/>
        <end position="157"/>
    </location>
</feature>
<evidence type="ECO:0000256" key="3">
    <source>
        <dbReference type="ARBA" id="ARBA00023163"/>
    </source>
</evidence>
<dbReference type="PRINTS" id="PR00455">
    <property type="entry name" value="HTHTETR"/>
</dbReference>
<dbReference type="InterPro" id="IPR023772">
    <property type="entry name" value="DNA-bd_HTH_TetR-type_CS"/>
</dbReference>
<dbReference type="FunFam" id="1.10.10.60:FF:000141">
    <property type="entry name" value="TetR family transcriptional regulator"/>
    <property type="match status" value="1"/>
</dbReference>
<evidence type="ECO:0000256" key="4">
    <source>
        <dbReference type="PROSITE-ProRule" id="PRU00335"/>
    </source>
</evidence>
<dbReference type="GO" id="GO:0000976">
    <property type="term" value="F:transcription cis-regulatory region binding"/>
    <property type="evidence" value="ECO:0007669"/>
    <property type="project" value="TreeGrafter"/>
</dbReference>
<dbReference type="Proteomes" id="UP000325003">
    <property type="component" value="Unassembled WGS sequence"/>
</dbReference>
<dbReference type="PROSITE" id="PS01081">
    <property type="entry name" value="HTH_TETR_1"/>
    <property type="match status" value="1"/>
</dbReference>
<evidence type="ECO:0000259" key="5">
    <source>
        <dbReference type="PROSITE" id="PS50977"/>
    </source>
</evidence>
<reference evidence="6 7" key="1">
    <citation type="submission" date="2019-09" db="EMBL/GenBank/DDBJ databases">
        <title>Nocardioides panacisoli sp. nov., isolated from the soil of a ginseng field.</title>
        <authorList>
            <person name="Cho C."/>
        </authorList>
    </citation>
    <scope>NUCLEOTIDE SEQUENCE [LARGE SCALE GENOMIC DNA]</scope>
    <source>
        <strain evidence="6 7">BN130099</strain>
    </source>
</reference>
<organism evidence="6 7">
    <name type="scientific">Nocardioides humilatus</name>
    <dbReference type="NCBI Taxonomy" id="2607660"/>
    <lineage>
        <taxon>Bacteria</taxon>
        <taxon>Bacillati</taxon>
        <taxon>Actinomycetota</taxon>
        <taxon>Actinomycetes</taxon>
        <taxon>Propionibacteriales</taxon>
        <taxon>Nocardioidaceae</taxon>
        <taxon>Nocardioides</taxon>
    </lineage>
</organism>
<dbReference type="PROSITE" id="PS50977">
    <property type="entry name" value="HTH_TETR_2"/>
    <property type="match status" value="1"/>
</dbReference>
<dbReference type="SUPFAM" id="SSF46689">
    <property type="entry name" value="Homeodomain-like"/>
    <property type="match status" value="1"/>
</dbReference>
<dbReference type="Gene3D" id="1.10.357.10">
    <property type="entry name" value="Tetracycline Repressor, domain 2"/>
    <property type="match status" value="1"/>
</dbReference>
<dbReference type="PANTHER" id="PTHR30055">
    <property type="entry name" value="HTH-TYPE TRANSCRIPTIONAL REGULATOR RUTR"/>
    <property type="match status" value="1"/>
</dbReference>
<name>A0A5B1L865_9ACTN</name>
<dbReference type="InterPro" id="IPR009057">
    <property type="entry name" value="Homeodomain-like_sf"/>
</dbReference>
<feature type="DNA-binding region" description="H-T-H motif" evidence="4">
    <location>
        <begin position="120"/>
        <end position="139"/>
    </location>
</feature>
<keyword evidence="7" id="KW-1185">Reference proteome</keyword>
<evidence type="ECO:0000313" key="6">
    <source>
        <dbReference type="EMBL" id="KAA1416812.1"/>
    </source>
</evidence>
<accession>A0A5B1L865</accession>